<dbReference type="AlphaFoldDB" id="A0A8J2JNZ1"/>
<dbReference type="PANTHER" id="PTHR21261:SF15">
    <property type="entry name" value="BEATEN PATH IIIA, ISOFORM D-RELATED"/>
    <property type="match status" value="1"/>
</dbReference>
<comment type="caution">
    <text evidence="2">The sequence shown here is derived from an EMBL/GenBank/DDBJ whole genome shotgun (WGS) entry which is preliminary data.</text>
</comment>
<accession>A0A8J2JNZ1</accession>
<organism evidence="2 3">
    <name type="scientific">Allacma fusca</name>
    <dbReference type="NCBI Taxonomy" id="39272"/>
    <lineage>
        <taxon>Eukaryota</taxon>
        <taxon>Metazoa</taxon>
        <taxon>Ecdysozoa</taxon>
        <taxon>Arthropoda</taxon>
        <taxon>Hexapoda</taxon>
        <taxon>Collembola</taxon>
        <taxon>Symphypleona</taxon>
        <taxon>Sminthuridae</taxon>
        <taxon>Allacma</taxon>
    </lineage>
</organism>
<gene>
    <name evidence="2" type="ORF">AFUS01_LOCUS7613</name>
</gene>
<evidence type="ECO:0000313" key="2">
    <source>
        <dbReference type="EMBL" id="CAG7718199.1"/>
    </source>
</evidence>
<dbReference type="EMBL" id="CAJVCH010051599">
    <property type="protein sequence ID" value="CAG7718199.1"/>
    <property type="molecule type" value="Genomic_DNA"/>
</dbReference>
<reference evidence="2" key="1">
    <citation type="submission" date="2021-06" db="EMBL/GenBank/DDBJ databases">
        <authorList>
            <person name="Hodson N. C."/>
            <person name="Mongue J. A."/>
            <person name="Jaron S. K."/>
        </authorList>
    </citation>
    <scope>NUCLEOTIDE SEQUENCE</scope>
</reference>
<sequence>ITPLVLPLWCGILVKGLQDLDFKENDVTLIVPQVAVVNSDVSMECRFNPKGTSIYSVKWYKGEGAEFFRFSPKERPEKKFFEIPGLEKLVVVDMNHSDMNKIYLRGIPMKLTGNISCEVTPEPSFKPIQKYQFITVIAPPETPTLEILPKLPQNFQPRNNPLTLICKVGPSKPVANITFYINNSPYIPEKHQVKSVPFMDDDKDKYKGFQAREAQLNITLTSEHFNESKVEIHCGASIYNITRNSDKYETQQINSPKQFSYKHDSNSSGQGGSNGPSVLPTTIPIPVDSSIPHNFVPVVTPFFNPSGNVIWSLANSLPLYTQGKQSKVQIGGWSRSHLIYHPVIMDKFSLDSDAVVDKKSLLYFDFTLSDHTALCTDSETPPFRG</sequence>
<keyword evidence="3" id="KW-1185">Reference proteome</keyword>
<dbReference type="OrthoDB" id="196393at2759"/>
<dbReference type="PANTHER" id="PTHR21261">
    <property type="entry name" value="BEAT PROTEIN"/>
    <property type="match status" value="1"/>
</dbReference>
<evidence type="ECO:0000256" key="1">
    <source>
        <dbReference type="SAM" id="MobiDB-lite"/>
    </source>
</evidence>
<proteinExistence type="predicted"/>
<dbReference type="Proteomes" id="UP000708208">
    <property type="component" value="Unassembled WGS sequence"/>
</dbReference>
<evidence type="ECO:0000313" key="3">
    <source>
        <dbReference type="Proteomes" id="UP000708208"/>
    </source>
</evidence>
<feature type="non-terminal residue" evidence="2">
    <location>
        <position position="1"/>
    </location>
</feature>
<name>A0A8J2JNZ1_9HEXA</name>
<feature type="region of interest" description="Disordered" evidence="1">
    <location>
        <begin position="258"/>
        <end position="281"/>
    </location>
</feature>
<evidence type="ECO:0008006" key="4">
    <source>
        <dbReference type="Google" id="ProtNLM"/>
    </source>
</evidence>
<protein>
    <recommendedName>
        <fullName evidence="4">Ig-like domain-containing protein</fullName>
    </recommendedName>
</protein>